<gene>
    <name evidence="1" type="ORF">ANAPHAGO_00074</name>
</gene>
<name>A0A098EFQ9_ANAPH</name>
<evidence type="ECO:0000313" key="1">
    <source>
        <dbReference type="EMBL" id="CEG20625.1"/>
    </source>
</evidence>
<organism evidence="1 2">
    <name type="scientific">Anaplasma phagocytophilum</name>
    <name type="common">Ehrlichia phagocytophila</name>
    <dbReference type="NCBI Taxonomy" id="948"/>
    <lineage>
        <taxon>Bacteria</taxon>
        <taxon>Pseudomonadati</taxon>
        <taxon>Pseudomonadota</taxon>
        <taxon>Alphaproteobacteria</taxon>
        <taxon>Rickettsiales</taxon>
        <taxon>Anaplasmataceae</taxon>
        <taxon>Anaplasma</taxon>
        <taxon>phagocytophilum group</taxon>
    </lineage>
</organism>
<proteinExistence type="predicted"/>
<protein>
    <submittedName>
        <fullName evidence="1">Uncharacterized protein</fullName>
    </submittedName>
</protein>
<accession>A0A098EFQ9</accession>
<evidence type="ECO:0000313" key="2">
    <source>
        <dbReference type="Proteomes" id="UP000055047"/>
    </source>
</evidence>
<dbReference type="AlphaFoldDB" id="A0A098EFQ9"/>
<dbReference type="Proteomes" id="UP000055047">
    <property type="component" value="Unassembled WGS sequence"/>
</dbReference>
<reference evidence="1 2" key="1">
    <citation type="submission" date="2014-09" db="EMBL/GenBank/DDBJ databases">
        <authorList>
            <person name="Loux Valentin"/>
            <person name="Dugat Thibaut"/>
        </authorList>
    </citation>
    <scope>NUCLEOTIDE SEQUENCE [LARGE SCALE GENOMIC DNA]</scope>
    <source>
        <strain evidence="1 2">BOV-10_179</strain>
    </source>
</reference>
<dbReference type="EMBL" id="CCXQ01000045">
    <property type="protein sequence ID" value="CEG20625.1"/>
    <property type="molecule type" value="Genomic_DNA"/>
</dbReference>
<sequence length="22" mass="2554">MRNGFSVVLLFVMFMATWFSGL</sequence>